<dbReference type="Proteomes" id="UP000600918">
    <property type="component" value="Unassembled WGS sequence"/>
</dbReference>
<dbReference type="AlphaFoldDB" id="A0A834UHC4"/>
<dbReference type="EMBL" id="JACSDY010000001">
    <property type="protein sequence ID" value="KAF7438992.1"/>
    <property type="molecule type" value="Genomic_DNA"/>
</dbReference>
<name>A0A834UHC4_VESPE</name>
<proteinExistence type="predicted"/>
<comment type="caution">
    <text evidence="1">The sequence shown here is derived from an EMBL/GenBank/DDBJ whole genome shotgun (WGS) entry which is preliminary data.</text>
</comment>
<organism evidence="1 2">
    <name type="scientific">Vespula pensylvanica</name>
    <name type="common">Western yellow jacket</name>
    <name type="synonym">Wasp</name>
    <dbReference type="NCBI Taxonomy" id="30213"/>
    <lineage>
        <taxon>Eukaryota</taxon>
        <taxon>Metazoa</taxon>
        <taxon>Ecdysozoa</taxon>
        <taxon>Arthropoda</taxon>
        <taxon>Hexapoda</taxon>
        <taxon>Insecta</taxon>
        <taxon>Pterygota</taxon>
        <taxon>Neoptera</taxon>
        <taxon>Endopterygota</taxon>
        <taxon>Hymenoptera</taxon>
        <taxon>Apocrita</taxon>
        <taxon>Aculeata</taxon>
        <taxon>Vespoidea</taxon>
        <taxon>Vespidae</taxon>
        <taxon>Vespinae</taxon>
        <taxon>Vespula</taxon>
    </lineage>
</organism>
<reference evidence="1" key="1">
    <citation type="journal article" date="2020" name="G3 (Bethesda)">
        <title>High-Quality Assemblies for Three Invasive Social Wasps from the &lt;i&gt;Vespula&lt;/i&gt; Genus.</title>
        <authorList>
            <person name="Harrop T.W.R."/>
            <person name="Guhlin J."/>
            <person name="McLaughlin G.M."/>
            <person name="Permina E."/>
            <person name="Stockwell P."/>
            <person name="Gilligan J."/>
            <person name="Le Lec M.F."/>
            <person name="Gruber M.A.M."/>
            <person name="Quinn O."/>
            <person name="Lovegrove M."/>
            <person name="Duncan E.J."/>
            <person name="Remnant E.J."/>
            <person name="Van Eeckhoven J."/>
            <person name="Graham B."/>
            <person name="Knapp R.A."/>
            <person name="Langford K.W."/>
            <person name="Kronenberg Z."/>
            <person name="Press M.O."/>
            <person name="Eacker S.M."/>
            <person name="Wilson-Rankin E.E."/>
            <person name="Purcell J."/>
            <person name="Lester P.J."/>
            <person name="Dearden P.K."/>
        </authorList>
    </citation>
    <scope>NUCLEOTIDE SEQUENCE</scope>
    <source>
        <strain evidence="1">Volc-1</strain>
    </source>
</reference>
<accession>A0A834UHC4</accession>
<keyword evidence="2" id="KW-1185">Reference proteome</keyword>
<gene>
    <name evidence="1" type="ORF">H0235_001383</name>
</gene>
<evidence type="ECO:0000313" key="1">
    <source>
        <dbReference type="EMBL" id="KAF7438992.1"/>
    </source>
</evidence>
<protein>
    <submittedName>
        <fullName evidence="1">Uncharacterized protein</fullName>
    </submittedName>
</protein>
<sequence length="67" mass="8039">MRSIEMETLWFIKFNVENKMQSPRNRIKVRFLTLIIALNQALTHEDEQALTYWYFGESIIQTLSSIM</sequence>
<evidence type="ECO:0000313" key="2">
    <source>
        <dbReference type="Proteomes" id="UP000600918"/>
    </source>
</evidence>